<organism evidence="2 3">
    <name type="scientific">Nostoc azollae (strain 0708)</name>
    <name type="common">Anabaena azollae (strain 0708)</name>
    <dbReference type="NCBI Taxonomy" id="551115"/>
    <lineage>
        <taxon>Bacteria</taxon>
        <taxon>Bacillati</taxon>
        <taxon>Cyanobacteriota</taxon>
        <taxon>Cyanophyceae</taxon>
        <taxon>Nostocales</taxon>
        <taxon>Nostocaceae</taxon>
        <taxon>Trichormus</taxon>
    </lineage>
</organism>
<dbReference type="AlphaFoldDB" id="D7DVZ7"/>
<dbReference type="KEGG" id="naz:Aazo_4131"/>
<gene>
    <name evidence="2" type="ordered locus">Aazo_4131</name>
</gene>
<dbReference type="EMBL" id="CP002059">
    <property type="protein sequence ID" value="ADI65568.1"/>
    <property type="molecule type" value="Genomic_DNA"/>
</dbReference>
<sequence>MFERGVEGWVLYTRHPIWVKEKARDKKLFFSHPAPCSFQSPNDDGDDDELKATAH</sequence>
<evidence type="ECO:0000313" key="2">
    <source>
        <dbReference type="EMBL" id="ADI65568.1"/>
    </source>
</evidence>
<evidence type="ECO:0000313" key="3">
    <source>
        <dbReference type="Proteomes" id="UP000001511"/>
    </source>
</evidence>
<evidence type="ECO:0000256" key="1">
    <source>
        <dbReference type="SAM" id="MobiDB-lite"/>
    </source>
</evidence>
<keyword evidence="3" id="KW-1185">Reference proteome</keyword>
<reference evidence="2 3" key="1">
    <citation type="journal article" date="2010" name="PLoS ONE">
        <title>Genome erosion in a nitrogen-fixing vertically transmitted endosymbiotic multicellular cyanobacterium.</title>
        <authorList>
            <person name="Ran L."/>
            <person name="Larsson J."/>
            <person name="Vigil-Stenman T."/>
            <person name="Nylander J.A."/>
            <person name="Ininbergs K."/>
            <person name="Zheng W.W."/>
            <person name="Lapidus A."/>
            <person name="Lowry S."/>
            <person name="Haselkorn R."/>
            <person name="Bergman B."/>
        </authorList>
    </citation>
    <scope>NUCLEOTIDE SEQUENCE [LARGE SCALE GENOMIC DNA]</scope>
    <source>
        <strain evidence="2 3">0708</strain>
    </source>
</reference>
<proteinExistence type="predicted"/>
<feature type="region of interest" description="Disordered" evidence="1">
    <location>
        <begin position="33"/>
        <end position="55"/>
    </location>
</feature>
<dbReference type="Proteomes" id="UP000001511">
    <property type="component" value="Chromosome"/>
</dbReference>
<dbReference type="HOGENOM" id="CLU_3027799_0_0_3"/>
<name>D7DVZ7_NOSA0</name>
<accession>D7DVZ7</accession>
<protein>
    <submittedName>
        <fullName evidence="2">Uncharacterized protein</fullName>
    </submittedName>
</protein>